<accession>A0A1S3BLW7</accession>
<dbReference type="Gramene" id="MELO3C031981.2.1">
    <property type="protein sequence ID" value="MELO3C031981.2.1"/>
    <property type="gene ID" value="MELO3C031981.2"/>
</dbReference>
<organism evidence="1">
    <name type="scientific">Cucumis melo</name>
    <name type="common">Muskmelon</name>
    <dbReference type="NCBI Taxonomy" id="3656"/>
    <lineage>
        <taxon>Eukaryota</taxon>
        <taxon>Viridiplantae</taxon>
        <taxon>Streptophyta</taxon>
        <taxon>Embryophyta</taxon>
        <taxon>Tracheophyta</taxon>
        <taxon>Spermatophyta</taxon>
        <taxon>Magnoliopsida</taxon>
        <taxon>eudicotyledons</taxon>
        <taxon>Gunneridae</taxon>
        <taxon>Pentapetalae</taxon>
        <taxon>rosids</taxon>
        <taxon>fabids</taxon>
        <taxon>Cucurbitales</taxon>
        <taxon>Cucurbitaceae</taxon>
        <taxon>Benincaseae</taxon>
        <taxon>Cucumis</taxon>
    </lineage>
</organism>
<sequence>MLCSIRASLRLTSAPSQIIGSCPAPSQALLYRSICPFVCRCSVRLFVHHHSVRGLLHFLQKHRARPRTVSIHSHPFISSTGTIDVKPLFCRFWNRSDSSLKWLTRPTRSLHAQTLSKTFKHRPVLRYSPYTWSQR</sequence>
<dbReference type="AlphaFoldDB" id="A0A1S3BLW7"/>
<dbReference type="EnsemblPlants" id="MELO3C031981.2.1">
    <property type="protein sequence ID" value="MELO3C031981.2.1"/>
    <property type="gene ID" value="MELO3C031981.2"/>
</dbReference>
<gene>
    <name evidence="1" type="primary">103491061</name>
</gene>
<reference evidence="1" key="1">
    <citation type="submission" date="2023-03" db="UniProtKB">
        <authorList>
            <consortium name="EnsemblPlants"/>
        </authorList>
    </citation>
    <scope>IDENTIFICATION</scope>
</reference>
<evidence type="ECO:0000313" key="1">
    <source>
        <dbReference type="EnsemblPlants" id="MELO3C031981.2.1"/>
    </source>
</evidence>
<name>A0A1S3BLW7_CUCME</name>
<protein>
    <submittedName>
        <fullName evidence="1">Uncharacterized protein</fullName>
    </submittedName>
</protein>
<proteinExistence type="predicted"/>
<dbReference type="PROSITE" id="PS51257">
    <property type="entry name" value="PROKAR_LIPOPROTEIN"/>
    <property type="match status" value="1"/>
</dbReference>